<dbReference type="KEGG" id="oyw:OdinLCB4_001935"/>
<evidence type="ECO:0000256" key="2">
    <source>
        <dbReference type="ARBA" id="ARBA00005517"/>
    </source>
</evidence>
<evidence type="ECO:0000256" key="5">
    <source>
        <dbReference type="NCBIfam" id="TIGR00260"/>
    </source>
</evidence>
<dbReference type="SMART" id="SM00418">
    <property type="entry name" value="HTH_ARSR"/>
    <property type="match status" value="1"/>
</dbReference>
<dbReference type="InterPro" id="IPR011991">
    <property type="entry name" value="ArsR-like_HTH"/>
</dbReference>
<dbReference type="GO" id="GO:0003941">
    <property type="term" value="F:L-serine ammonia-lyase activity"/>
    <property type="evidence" value="ECO:0007669"/>
    <property type="project" value="TreeGrafter"/>
</dbReference>
<dbReference type="EC" id="4.2.3.1" evidence="5"/>
<dbReference type="GO" id="GO:0009088">
    <property type="term" value="P:threonine biosynthetic process"/>
    <property type="evidence" value="ECO:0007669"/>
    <property type="project" value="UniProtKB-UniRule"/>
</dbReference>
<dbReference type="InterPro" id="IPR036390">
    <property type="entry name" value="WH_DNA-bd_sf"/>
</dbReference>
<dbReference type="PANTHER" id="PTHR48078:SF6">
    <property type="entry name" value="L-THREONINE DEHYDRATASE CATABOLIC TDCB"/>
    <property type="match status" value="1"/>
</dbReference>
<proteinExistence type="inferred from homology"/>
<dbReference type="AlphaFoldDB" id="A0AAF0D2Y6"/>
<dbReference type="EMBL" id="CP091871">
    <property type="protein sequence ID" value="WEU40710.1"/>
    <property type="molecule type" value="Genomic_DNA"/>
</dbReference>
<dbReference type="SUPFAM" id="SSF46785">
    <property type="entry name" value="Winged helix' DNA-binding domain"/>
    <property type="match status" value="1"/>
</dbReference>
<comment type="cofactor">
    <cofactor evidence="1">
        <name>pyridoxal 5'-phosphate</name>
        <dbReference type="ChEBI" id="CHEBI:597326"/>
    </cofactor>
</comment>
<dbReference type="SUPFAM" id="SSF53686">
    <property type="entry name" value="Tryptophan synthase beta subunit-like PLP-dependent enzymes"/>
    <property type="match status" value="1"/>
</dbReference>
<dbReference type="InterPro" id="IPR050147">
    <property type="entry name" value="Ser/Thr_Dehydratase"/>
</dbReference>
<dbReference type="Pfam" id="PF03551">
    <property type="entry name" value="PadR"/>
    <property type="match status" value="1"/>
</dbReference>
<dbReference type="InterPro" id="IPR005149">
    <property type="entry name" value="Tscrpt_reg_PadR_N"/>
</dbReference>
<keyword evidence="4 7" id="KW-0456">Lyase</keyword>
<dbReference type="PANTHER" id="PTHR48078">
    <property type="entry name" value="THREONINE DEHYDRATASE, MITOCHONDRIAL-RELATED"/>
    <property type="match status" value="1"/>
</dbReference>
<dbReference type="InterPro" id="IPR004450">
    <property type="entry name" value="Thr_synthase-like"/>
</dbReference>
<dbReference type="CDD" id="cd00090">
    <property type="entry name" value="HTH_ARSR"/>
    <property type="match status" value="1"/>
</dbReference>
<dbReference type="Proteomes" id="UP000186851">
    <property type="component" value="Chromosome"/>
</dbReference>
<evidence type="ECO:0000256" key="4">
    <source>
        <dbReference type="ARBA" id="ARBA00023239"/>
    </source>
</evidence>
<dbReference type="Gene3D" id="1.10.10.10">
    <property type="entry name" value="Winged helix-like DNA-binding domain superfamily/Winged helix DNA-binding domain"/>
    <property type="match status" value="1"/>
</dbReference>
<dbReference type="InterPro" id="IPR001926">
    <property type="entry name" value="TrpB-like_PALP"/>
</dbReference>
<evidence type="ECO:0000256" key="1">
    <source>
        <dbReference type="ARBA" id="ARBA00001933"/>
    </source>
</evidence>
<name>A0AAF0D2Y6_ODILC</name>
<dbReference type="GO" id="GO:0004794">
    <property type="term" value="F:threonine deaminase activity"/>
    <property type="evidence" value="ECO:0007669"/>
    <property type="project" value="TreeGrafter"/>
</dbReference>
<comment type="similarity">
    <text evidence="2">Belongs to the threonine synthase family.</text>
</comment>
<dbReference type="GO" id="GO:0004795">
    <property type="term" value="F:threonine synthase activity"/>
    <property type="evidence" value="ECO:0007669"/>
    <property type="project" value="UniProtKB-UniRule"/>
</dbReference>
<dbReference type="Gene3D" id="3.40.50.1100">
    <property type="match status" value="2"/>
</dbReference>
<protein>
    <recommendedName>
        <fullName evidence="5">Threonine synthase</fullName>
        <ecNumber evidence="5">4.2.3.1</ecNumber>
    </recommendedName>
</protein>
<dbReference type="InterPro" id="IPR001845">
    <property type="entry name" value="HTH_ArsR_DNA-bd_dom"/>
</dbReference>
<sequence>MDNMRFKCPSCGRVYDAGRVLSLCEYCYSPLIYFFEYSKIRESLSFLDVNSFWRYASLLPEVKQEFRISLGEGRTPLFKASRFASILGLNNLFLKDESRNPTNSFRDRAASLLVSHALSLNFREVVCASNGNLGAALAAYCARANIKGTIVVPRRVDIGKLAQMKMYGANIIYNGETVDEAIRFVIEKFVGENFYPATSGLNPLIIEAQKTIAYEIVEQIGVPDYVVVPVGDGGSIYSLWKGFKEFYELGLSFKLPKMIGVQSSTCSPIVQAFERNSRIKRFEDGSTIALAILVLEPLNGELALSAIKESAGLALSVSDKEITEAQRILALEEGVYAETASCAAIAAVKKLSESGFLSKDDNITCIITGSGLKDQYLIAALSGFSKNINLTDKVGLKLRILRLISLGETYGYSLWNSLSKSVSLQAVYQHLSELEERGLIISSERDNRKYYSITARGIRVLNALEELAFLL</sequence>
<reference evidence="7" key="2">
    <citation type="journal article" date="2022" name="Nat. Microbiol.">
        <title>A closed Candidatus Odinarchaeum chromosome exposes Asgard archaeal viruses.</title>
        <authorList>
            <person name="Tamarit D."/>
            <person name="Caceres E.F."/>
            <person name="Krupovic M."/>
            <person name="Nijland R."/>
            <person name="Eme L."/>
            <person name="Robinson N.P."/>
            <person name="Ettema T.J.G."/>
        </authorList>
    </citation>
    <scope>NUCLEOTIDE SEQUENCE</scope>
    <source>
        <strain evidence="7">LCB_4</strain>
    </source>
</reference>
<evidence type="ECO:0000313" key="7">
    <source>
        <dbReference type="EMBL" id="WEU40710.1"/>
    </source>
</evidence>
<gene>
    <name evidence="7" type="primary">thrC</name>
    <name evidence="7" type="ORF">OdinLCB4_001935</name>
</gene>
<evidence type="ECO:0000259" key="6">
    <source>
        <dbReference type="SMART" id="SM00418"/>
    </source>
</evidence>
<dbReference type="InterPro" id="IPR036052">
    <property type="entry name" value="TrpB-like_PALP_sf"/>
</dbReference>
<dbReference type="GO" id="GO:0009097">
    <property type="term" value="P:isoleucine biosynthetic process"/>
    <property type="evidence" value="ECO:0007669"/>
    <property type="project" value="TreeGrafter"/>
</dbReference>
<evidence type="ECO:0000256" key="3">
    <source>
        <dbReference type="ARBA" id="ARBA00022898"/>
    </source>
</evidence>
<dbReference type="GO" id="GO:0006567">
    <property type="term" value="P:L-threonine catabolic process"/>
    <property type="evidence" value="ECO:0007669"/>
    <property type="project" value="TreeGrafter"/>
</dbReference>
<dbReference type="CDD" id="cd01563">
    <property type="entry name" value="Thr-synth_1"/>
    <property type="match status" value="1"/>
</dbReference>
<dbReference type="GO" id="GO:0006565">
    <property type="term" value="P:L-serine catabolic process"/>
    <property type="evidence" value="ECO:0007669"/>
    <property type="project" value="TreeGrafter"/>
</dbReference>
<evidence type="ECO:0000313" key="8">
    <source>
        <dbReference type="Proteomes" id="UP000186851"/>
    </source>
</evidence>
<dbReference type="Pfam" id="PF00291">
    <property type="entry name" value="PALP"/>
    <property type="match status" value="1"/>
</dbReference>
<organism evidence="7 8">
    <name type="scientific">Odinarchaeota yellowstonii (strain LCB_4)</name>
    <dbReference type="NCBI Taxonomy" id="1841599"/>
    <lineage>
        <taxon>Archaea</taxon>
        <taxon>Promethearchaeati</taxon>
        <taxon>Candidatus Odinarchaeota</taxon>
        <taxon>Candidatus Odinarchaeia</taxon>
        <taxon>Candidatus Odinarchaeales</taxon>
        <taxon>Candidatus Odinarchaeaceae</taxon>
        <taxon>Candidatus Odinarchaeum</taxon>
    </lineage>
</organism>
<dbReference type="NCBIfam" id="TIGR00260">
    <property type="entry name" value="thrC"/>
    <property type="match status" value="1"/>
</dbReference>
<dbReference type="InterPro" id="IPR036388">
    <property type="entry name" value="WH-like_DNA-bd_sf"/>
</dbReference>
<dbReference type="GO" id="GO:0003700">
    <property type="term" value="F:DNA-binding transcription factor activity"/>
    <property type="evidence" value="ECO:0007669"/>
    <property type="project" value="InterPro"/>
</dbReference>
<reference evidence="7" key="1">
    <citation type="journal article" date="2017" name="Nature">
        <title>Asgard archaea illuminate the origin of eukaryotic cellular complexity.</title>
        <authorList>
            <person name="Zaremba-Niedzwiedzka K."/>
            <person name="Caceres E.F."/>
            <person name="Saw J.H."/>
            <person name="Backstrom D."/>
            <person name="Juzokaite L."/>
            <person name="Vancaester E."/>
            <person name="Seitz K.W."/>
            <person name="Anantharaman K."/>
            <person name="Starnawski P."/>
            <person name="Kjeldsen K.U."/>
            <person name="Scott M.B."/>
            <person name="Nunoura T."/>
            <person name="Banfield J.F."/>
            <person name="Schramm A."/>
            <person name="Baker B.J."/>
            <person name="Spang A."/>
            <person name="Ettema T.J.G."/>
        </authorList>
    </citation>
    <scope>NUCLEOTIDE SEQUENCE</scope>
    <source>
        <strain evidence="7">LCB_4</strain>
    </source>
</reference>
<keyword evidence="3" id="KW-0663">Pyridoxal phosphate</keyword>
<accession>A0AAF0D2Y6</accession>
<feature type="domain" description="HTH arsR-type" evidence="6">
    <location>
        <begin position="393"/>
        <end position="469"/>
    </location>
</feature>